<comment type="caution">
    <text evidence="2">The sequence shown here is derived from an EMBL/GenBank/DDBJ whole genome shotgun (WGS) entry which is preliminary data.</text>
</comment>
<dbReference type="AlphaFoldDB" id="A0AAD5S061"/>
<keyword evidence="3" id="KW-1185">Reference proteome</keyword>
<reference evidence="2" key="1">
    <citation type="submission" date="2020-05" db="EMBL/GenBank/DDBJ databases">
        <title>Phylogenomic resolution of chytrid fungi.</title>
        <authorList>
            <person name="Stajich J.E."/>
            <person name="Amses K."/>
            <person name="Simmons R."/>
            <person name="Seto K."/>
            <person name="Myers J."/>
            <person name="Bonds A."/>
            <person name="Quandt C.A."/>
            <person name="Barry K."/>
            <person name="Liu P."/>
            <person name="Grigoriev I."/>
            <person name="Longcore J.E."/>
            <person name="James T.Y."/>
        </authorList>
    </citation>
    <scope>NUCLEOTIDE SEQUENCE</scope>
    <source>
        <strain evidence="2">JEL0318</strain>
    </source>
</reference>
<feature type="compositionally biased region" description="Pro residues" evidence="1">
    <location>
        <begin position="1"/>
        <end position="11"/>
    </location>
</feature>
<dbReference type="Proteomes" id="UP001212841">
    <property type="component" value="Unassembled WGS sequence"/>
</dbReference>
<sequence>MSPVTTLPPPLGDESWGVVGSASKRGSGDWSRKGGYGSIESLGSTPRLTNTTGSAAGSGSTTPNGSYLPPTLDTLAVLDDTLKKLERFTVENGSGESPVLSGRE</sequence>
<dbReference type="EMBL" id="JADGJD010002579">
    <property type="protein sequence ID" value="KAJ3031192.1"/>
    <property type="molecule type" value="Genomic_DNA"/>
</dbReference>
<feature type="non-terminal residue" evidence="2">
    <location>
        <position position="104"/>
    </location>
</feature>
<evidence type="ECO:0000313" key="2">
    <source>
        <dbReference type="EMBL" id="KAJ3031192.1"/>
    </source>
</evidence>
<evidence type="ECO:0000313" key="3">
    <source>
        <dbReference type="Proteomes" id="UP001212841"/>
    </source>
</evidence>
<feature type="region of interest" description="Disordered" evidence="1">
    <location>
        <begin position="1"/>
        <end position="72"/>
    </location>
</feature>
<accession>A0AAD5S061</accession>
<evidence type="ECO:0000256" key="1">
    <source>
        <dbReference type="SAM" id="MobiDB-lite"/>
    </source>
</evidence>
<proteinExistence type="predicted"/>
<name>A0AAD5S061_9FUNG</name>
<protein>
    <submittedName>
        <fullName evidence="2">Uncharacterized protein</fullName>
    </submittedName>
</protein>
<gene>
    <name evidence="2" type="ORF">HK097_005489</name>
</gene>
<organism evidence="2 3">
    <name type="scientific">Rhizophlyctis rosea</name>
    <dbReference type="NCBI Taxonomy" id="64517"/>
    <lineage>
        <taxon>Eukaryota</taxon>
        <taxon>Fungi</taxon>
        <taxon>Fungi incertae sedis</taxon>
        <taxon>Chytridiomycota</taxon>
        <taxon>Chytridiomycota incertae sedis</taxon>
        <taxon>Chytridiomycetes</taxon>
        <taxon>Rhizophlyctidales</taxon>
        <taxon>Rhizophlyctidaceae</taxon>
        <taxon>Rhizophlyctis</taxon>
    </lineage>
</organism>
<feature type="compositionally biased region" description="Low complexity" evidence="1">
    <location>
        <begin position="49"/>
        <end position="72"/>
    </location>
</feature>